<organism evidence="3 4">
    <name type="scientific">Paenibacillus solisilvae</name>
    <dbReference type="NCBI Taxonomy" id="2486751"/>
    <lineage>
        <taxon>Bacteria</taxon>
        <taxon>Bacillati</taxon>
        <taxon>Bacillota</taxon>
        <taxon>Bacilli</taxon>
        <taxon>Bacillales</taxon>
        <taxon>Paenibacillaceae</taxon>
        <taxon>Paenibacillus</taxon>
    </lineage>
</organism>
<evidence type="ECO:0000259" key="2">
    <source>
        <dbReference type="Pfam" id="PF00437"/>
    </source>
</evidence>
<reference evidence="4" key="1">
    <citation type="journal article" date="2019" name="Int. J. Syst. Evol. Microbiol.">
        <title>The Global Catalogue of Microorganisms (GCM) 10K type strain sequencing project: providing services to taxonomists for standard genome sequencing and annotation.</title>
        <authorList>
            <consortium name="The Broad Institute Genomics Platform"/>
            <consortium name="The Broad Institute Genome Sequencing Center for Infectious Disease"/>
            <person name="Wu L."/>
            <person name="Ma J."/>
        </authorList>
    </citation>
    <scope>NUCLEOTIDE SEQUENCE [LARGE SCALE GENOMIC DNA]</scope>
    <source>
        <strain evidence="4">CGMCC 1.3240</strain>
    </source>
</reference>
<dbReference type="InterPro" id="IPR027417">
    <property type="entry name" value="P-loop_NTPase"/>
</dbReference>
<dbReference type="CDD" id="cd01130">
    <property type="entry name" value="VirB11-like_ATPase"/>
    <property type="match status" value="1"/>
</dbReference>
<dbReference type="EMBL" id="JBHSOW010000015">
    <property type="protein sequence ID" value="MFC5648327.1"/>
    <property type="molecule type" value="Genomic_DNA"/>
</dbReference>
<dbReference type="SUPFAM" id="SSF52540">
    <property type="entry name" value="P-loop containing nucleoside triphosphate hydrolases"/>
    <property type="match status" value="1"/>
</dbReference>
<dbReference type="Proteomes" id="UP001596047">
    <property type="component" value="Unassembled WGS sequence"/>
</dbReference>
<name>A0ABW0VQZ4_9BACL</name>
<accession>A0ABW0VQZ4</accession>
<protein>
    <submittedName>
        <fullName evidence="3">CpaF family protein</fullName>
    </submittedName>
</protein>
<dbReference type="Gene3D" id="3.30.450.380">
    <property type="match status" value="1"/>
</dbReference>
<gene>
    <name evidence="3" type="ORF">ACFPYJ_04175</name>
</gene>
<dbReference type="InterPro" id="IPR001482">
    <property type="entry name" value="T2SS/T4SS_dom"/>
</dbReference>
<dbReference type="InterPro" id="IPR050921">
    <property type="entry name" value="T4SS_GSP_E_ATPase"/>
</dbReference>
<dbReference type="PANTHER" id="PTHR30486">
    <property type="entry name" value="TWITCHING MOTILITY PROTEIN PILT"/>
    <property type="match status" value="1"/>
</dbReference>
<evidence type="ECO:0000256" key="1">
    <source>
        <dbReference type="ARBA" id="ARBA00006611"/>
    </source>
</evidence>
<comment type="caution">
    <text evidence="3">The sequence shown here is derived from an EMBL/GenBank/DDBJ whole genome shotgun (WGS) entry which is preliminary data.</text>
</comment>
<comment type="similarity">
    <text evidence="1">Belongs to the GSP E family.</text>
</comment>
<proteinExistence type="inferred from homology"/>
<feature type="domain" description="Bacterial type II secretion system protein E" evidence="2">
    <location>
        <begin position="67"/>
        <end position="346"/>
    </location>
</feature>
<dbReference type="Pfam" id="PF00437">
    <property type="entry name" value="T2SSE"/>
    <property type="match status" value="1"/>
</dbReference>
<keyword evidence="4" id="KW-1185">Reference proteome</keyword>
<evidence type="ECO:0000313" key="4">
    <source>
        <dbReference type="Proteomes" id="UP001596047"/>
    </source>
</evidence>
<sequence>MQEDVVLQLKSRIRDQLDLDHAMTDEALMERIEQTVFQWCSSHPLTSLEKVQLVRRLFHSFRGLDLLQPLMEDKSITEIMINSHDELFVEREGQLLRLPITFESQARLEDLIQAVVAGVNRVVNESSPIVDARLKDGSRVHIVLPPVALKGPTMTIRKFPEQPLQMEDLILRGAITEEAAAFLAQLVAAKYNIFISGGTGSGKTTFLNALSQFIPSDERIVTIEDSAELQIRTVPNLVSLETRNANTEGKGEITIRELIRASLRMRPSRIVVGEVRGGESIDMLQAMNTGHDGSLSTGHSNSARDMMARLETMVLSGADLPIAVIRQQIGSAIDIVVHLSRLRDRTRRVTEICEITGVQNGEVSLQSLYKFEEKGEREGLVIGALKRTAHPLQRTWKLQMAGLSSEKGEESA</sequence>
<dbReference type="Gene3D" id="3.40.50.300">
    <property type="entry name" value="P-loop containing nucleotide triphosphate hydrolases"/>
    <property type="match status" value="1"/>
</dbReference>
<dbReference type="RefSeq" id="WP_379186776.1">
    <property type="nucleotide sequence ID" value="NZ_JBHSOW010000015.1"/>
</dbReference>
<evidence type="ECO:0000313" key="3">
    <source>
        <dbReference type="EMBL" id="MFC5648327.1"/>
    </source>
</evidence>
<dbReference type="PANTHER" id="PTHR30486:SF6">
    <property type="entry name" value="TYPE IV PILUS RETRACTATION ATPASE PILT"/>
    <property type="match status" value="1"/>
</dbReference>